<gene>
    <name evidence="1" type="ORF">D3H65_01650</name>
</gene>
<dbReference type="Proteomes" id="UP000263900">
    <property type="component" value="Chromosome"/>
</dbReference>
<reference evidence="1 2" key="1">
    <citation type="submission" date="2018-09" db="EMBL/GenBank/DDBJ databases">
        <title>Genome sequencing of strain 6GH32-13.</title>
        <authorList>
            <person name="Weon H.-Y."/>
            <person name="Heo J."/>
            <person name="Kwon S.-W."/>
        </authorList>
    </citation>
    <scope>NUCLEOTIDE SEQUENCE [LARGE SCALE GENOMIC DNA]</scope>
    <source>
        <strain evidence="1 2">5GH32-13</strain>
    </source>
</reference>
<evidence type="ECO:0000313" key="1">
    <source>
        <dbReference type="EMBL" id="AXY72752.1"/>
    </source>
</evidence>
<dbReference type="KEGG" id="pseg:D3H65_01650"/>
<dbReference type="AlphaFoldDB" id="A0A3B7MEN9"/>
<keyword evidence="2" id="KW-1185">Reference proteome</keyword>
<evidence type="ECO:0000313" key="2">
    <source>
        <dbReference type="Proteomes" id="UP000263900"/>
    </source>
</evidence>
<organism evidence="1 2">
    <name type="scientific">Paraflavitalea soli</name>
    <dbReference type="NCBI Taxonomy" id="2315862"/>
    <lineage>
        <taxon>Bacteria</taxon>
        <taxon>Pseudomonadati</taxon>
        <taxon>Bacteroidota</taxon>
        <taxon>Chitinophagia</taxon>
        <taxon>Chitinophagales</taxon>
        <taxon>Chitinophagaceae</taxon>
        <taxon>Paraflavitalea</taxon>
    </lineage>
</organism>
<dbReference type="EMBL" id="CP032157">
    <property type="protein sequence ID" value="AXY72752.1"/>
    <property type="molecule type" value="Genomic_DNA"/>
</dbReference>
<name>A0A3B7MEN9_9BACT</name>
<proteinExistence type="predicted"/>
<dbReference type="RefSeq" id="WP_119048590.1">
    <property type="nucleotide sequence ID" value="NZ_CP032157.1"/>
</dbReference>
<protein>
    <submittedName>
        <fullName evidence="1">Uncharacterized protein</fullName>
    </submittedName>
</protein>
<accession>A0A3B7MEN9</accession>
<sequence>MKKPVQKESAIAKNASMSDLNEIEKVVLNDTTEEPIRQHFSTALKILTTGKDADYRQAIVEAIAAVDWMLLQYPSRRVTGEAELPITTNPNMMLSIRYVLQEESIVITFEKARYWLAVCASSINYLKTLSLKIT</sequence>